<dbReference type="InterPro" id="IPR000983">
    <property type="entry name" value="Bac_GSPG_pilin"/>
</dbReference>
<dbReference type="Proteomes" id="UP000287394">
    <property type="component" value="Chromosome"/>
</dbReference>
<gene>
    <name evidence="2" type="ORF">CCAX7_005670</name>
</gene>
<dbReference type="SUPFAM" id="SSF54523">
    <property type="entry name" value="Pili subunits"/>
    <property type="match status" value="1"/>
</dbReference>
<dbReference type="Pfam" id="PF07963">
    <property type="entry name" value="N_methyl"/>
    <property type="match status" value="1"/>
</dbReference>
<dbReference type="EMBL" id="AP025739">
    <property type="protein sequence ID" value="BDI28516.1"/>
    <property type="molecule type" value="Genomic_DNA"/>
</dbReference>
<proteinExistence type="predicted"/>
<sequence>MNTIRTRAAFTLIELLVVIAIISILAAILFPVFAKAREKARQISCMSNLRQLNLGFQQYTQDNDEILPGSTDSGRGGSGILGGWTYFSAVHQFDPSLGSVYPYVKSAQIYVCPSDSDGQNGRQSYAINGCAQLDPINNVNQGKTLASFDAPADNMLLGEEADQNNQAKSTDDGFLVGSGNYFSSRHTGGSNVSMIDGHTKWFGYDTLNTRRIMDGGDGKSACAGG</sequence>
<dbReference type="PANTHER" id="PTHR30093">
    <property type="entry name" value="GENERAL SECRETION PATHWAY PROTEIN G"/>
    <property type="match status" value="1"/>
</dbReference>
<dbReference type="InterPro" id="IPR011453">
    <property type="entry name" value="DUF1559"/>
</dbReference>
<dbReference type="GO" id="GO:0015627">
    <property type="term" value="C:type II protein secretion system complex"/>
    <property type="evidence" value="ECO:0007669"/>
    <property type="project" value="InterPro"/>
</dbReference>
<dbReference type="KEGG" id="ccot:CCAX7_005670"/>
<dbReference type="InterPro" id="IPR027558">
    <property type="entry name" value="Pre_pil_HX9DG_C"/>
</dbReference>
<dbReference type="InterPro" id="IPR012902">
    <property type="entry name" value="N_methyl_site"/>
</dbReference>
<dbReference type="OrthoDB" id="191764at2"/>
<evidence type="ECO:0000313" key="2">
    <source>
        <dbReference type="EMBL" id="BDI28516.1"/>
    </source>
</evidence>
<name>A0A402D358_9BACT</name>
<evidence type="ECO:0000256" key="1">
    <source>
        <dbReference type="ARBA" id="ARBA00022481"/>
    </source>
</evidence>
<keyword evidence="3" id="KW-1185">Reference proteome</keyword>
<dbReference type="PRINTS" id="PR00813">
    <property type="entry name" value="BCTERIALGSPG"/>
</dbReference>
<dbReference type="Pfam" id="PF07596">
    <property type="entry name" value="SBP_bac_10"/>
    <property type="match status" value="1"/>
</dbReference>
<dbReference type="GO" id="GO:0015628">
    <property type="term" value="P:protein secretion by the type II secretion system"/>
    <property type="evidence" value="ECO:0007669"/>
    <property type="project" value="InterPro"/>
</dbReference>
<protein>
    <submittedName>
        <fullName evidence="2">Uncharacterized protein</fullName>
    </submittedName>
</protein>
<dbReference type="AlphaFoldDB" id="A0A402D358"/>
<dbReference type="RefSeq" id="WP_119323977.1">
    <property type="nucleotide sequence ID" value="NZ_AP025739.1"/>
</dbReference>
<dbReference type="NCBIfam" id="TIGR04294">
    <property type="entry name" value="pre_pil_HX9DG"/>
    <property type="match status" value="1"/>
</dbReference>
<dbReference type="InterPro" id="IPR045584">
    <property type="entry name" value="Pilin-like"/>
</dbReference>
<dbReference type="NCBIfam" id="TIGR02532">
    <property type="entry name" value="IV_pilin_GFxxxE"/>
    <property type="match status" value="1"/>
</dbReference>
<organism evidence="2 3">
    <name type="scientific">Capsulimonas corticalis</name>
    <dbReference type="NCBI Taxonomy" id="2219043"/>
    <lineage>
        <taxon>Bacteria</taxon>
        <taxon>Bacillati</taxon>
        <taxon>Armatimonadota</taxon>
        <taxon>Armatimonadia</taxon>
        <taxon>Capsulimonadales</taxon>
        <taxon>Capsulimonadaceae</taxon>
        <taxon>Capsulimonas</taxon>
    </lineage>
</organism>
<evidence type="ECO:0000313" key="3">
    <source>
        <dbReference type="Proteomes" id="UP000287394"/>
    </source>
</evidence>
<dbReference type="Gene3D" id="3.30.700.10">
    <property type="entry name" value="Glycoprotein, Type 4 Pilin"/>
    <property type="match status" value="1"/>
</dbReference>
<keyword evidence="1" id="KW-0488">Methylation</keyword>
<accession>A0A402D358</accession>
<reference evidence="2 3" key="1">
    <citation type="journal article" date="2019" name="Int. J. Syst. Evol. Microbiol.">
        <title>Capsulimonas corticalis gen. nov., sp. nov., an aerobic capsulated bacterium, of a novel bacterial order, Capsulimonadales ord. nov., of the class Armatimonadia of the phylum Armatimonadetes.</title>
        <authorList>
            <person name="Li J."/>
            <person name="Kudo C."/>
            <person name="Tonouchi A."/>
        </authorList>
    </citation>
    <scope>NUCLEOTIDE SEQUENCE [LARGE SCALE GENOMIC DNA]</scope>
    <source>
        <strain evidence="2 3">AX-7</strain>
    </source>
</reference>